<proteinExistence type="predicted"/>
<organism evidence="1 2">
    <name type="scientific">Draconibacterium halophilum</name>
    <dbReference type="NCBI Taxonomy" id="2706887"/>
    <lineage>
        <taxon>Bacteria</taxon>
        <taxon>Pseudomonadati</taxon>
        <taxon>Bacteroidota</taxon>
        <taxon>Bacteroidia</taxon>
        <taxon>Marinilabiliales</taxon>
        <taxon>Prolixibacteraceae</taxon>
        <taxon>Draconibacterium</taxon>
    </lineage>
</organism>
<protein>
    <recommendedName>
        <fullName evidence="3">Secretion system C-terminal sorting domain-containing protein</fullName>
    </recommendedName>
</protein>
<accession>A0A6C0RHT1</accession>
<name>A0A6C0RHT1_9BACT</name>
<dbReference type="AlphaFoldDB" id="A0A6C0RHT1"/>
<dbReference type="Proteomes" id="UP000474630">
    <property type="component" value="Chromosome"/>
</dbReference>
<dbReference type="EMBL" id="CP048409">
    <property type="protein sequence ID" value="QIA10010.1"/>
    <property type="molecule type" value="Genomic_DNA"/>
</dbReference>
<dbReference type="KEGG" id="drc:G0Q07_15670"/>
<gene>
    <name evidence="1" type="ORF">G0Q07_15670</name>
</gene>
<keyword evidence="2" id="KW-1185">Reference proteome</keyword>
<evidence type="ECO:0008006" key="3">
    <source>
        <dbReference type="Google" id="ProtNLM"/>
    </source>
</evidence>
<evidence type="ECO:0000313" key="1">
    <source>
        <dbReference type="EMBL" id="QIA10010.1"/>
    </source>
</evidence>
<sequence>MEFDEEFDMTTVDASTTLEVFDSGFSKKYKAEKIEKKIKIKTSSWKEGFYYVILNYKGQNYYKKIKVE</sequence>
<evidence type="ECO:0000313" key="2">
    <source>
        <dbReference type="Proteomes" id="UP000474630"/>
    </source>
</evidence>
<reference evidence="1 2" key="1">
    <citation type="submission" date="2020-02" db="EMBL/GenBank/DDBJ databases">
        <title>Genome sequencing for Draconibacterium sp. strain M1.</title>
        <authorList>
            <person name="Park S.-J."/>
        </authorList>
    </citation>
    <scope>NUCLEOTIDE SEQUENCE [LARGE SCALE GENOMIC DNA]</scope>
    <source>
        <strain evidence="1 2">M1</strain>
    </source>
</reference>